<dbReference type="VEuPathDB" id="FungiDB:AJ78_08111"/>
<accession>A0A1J9P2P8</accession>
<evidence type="ECO:0000313" key="2">
    <source>
        <dbReference type="Proteomes" id="UP000182235"/>
    </source>
</evidence>
<dbReference type="EMBL" id="LGRN01000627">
    <property type="protein sequence ID" value="OJD11041.1"/>
    <property type="molecule type" value="Genomic_DNA"/>
</dbReference>
<proteinExistence type="predicted"/>
<protein>
    <recommendedName>
        <fullName evidence="3">RRM domain-containing protein</fullName>
    </recommendedName>
</protein>
<comment type="caution">
    <text evidence="1">The sequence shown here is derived from an EMBL/GenBank/DDBJ whole genome shotgun (WGS) entry which is preliminary data.</text>
</comment>
<name>A0A1J9P2P8_9EURO</name>
<sequence>MPMMQGKQDRDMGPERSELIDDVMTEVIKKLGSITEHLRRIKFDKAANRISEYTHHIVVEFGNVMPELTDSEIVMHLPANTSNGIDSNCGMHFVRDECRKIQVQVREPKEKIPLDLSSSNLPPPPGNLWAKVAAAAPSQAHHTNEIHGMALRPARRNKIPLVPITPGVRAMLPPAPTMGGLSKIAGIIIVEGKFTIDSLNMLTARICEGALYSVEIEHRTGFAEIIFQHAPHAREFLDKDKLAIENTDRGLFGKGFTVRHDKYKERAWDEDLARMEDGPFRERRRLTFVRPKLLVRSDALRALEVELERIAGPDGIDFIWKFNAGNVTAVFKSVKTARLVRYQFLRKASQYGSPFAGVKVTYSADPCEKQLVLTQNGLRDALYPRLPR</sequence>
<dbReference type="STRING" id="1447872.A0A1J9P2P8"/>
<gene>
    <name evidence="1" type="ORF">AJ78_08111</name>
</gene>
<dbReference type="Proteomes" id="UP000182235">
    <property type="component" value="Unassembled WGS sequence"/>
</dbReference>
<evidence type="ECO:0008006" key="3">
    <source>
        <dbReference type="Google" id="ProtNLM"/>
    </source>
</evidence>
<organism evidence="1 2">
    <name type="scientific">Emergomyces pasteurianus Ep9510</name>
    <dbReference type="NCBI Taxonomy" id="1447872"/>
    <lineage>
        <taxon>Eukaryota</taxon>
        <taxon>Fungi</taxon>
        <taxon>Dikarya</taxon>
        <taxon>Ascomycota</taxon>
        <taxon>Pezizomycotina</taxon>
        <taxon>Eurotiomycetes</taxon>
        <taxon>Eurotiomycetidae</taxon>
        <taxon>Onygenales</taxon>
        <taxon>Ajellomycetaceae</taxon>
        <taxon>Emergomyces</taxon>
    </lineage>
</organism>
<dbReference type="OrthoDB" id="77405at2759"/>
<reference evidence="1 2" key="1">
    <citation type="submission" date="2015-07" db="EMBL/GenBank/DDBJ databases">
        <title>Emmonsia species relationships and genome sequence.</title>
        <authorList>
            <consortium name="The Broad Institute Genomics Platform"/>
            <person name="Cuomo C.A."/>
            <person name="Munoz J.F."/>
            <person name="Imamovic A."/>
            <person name="Priest M.E."/>
            <person name="Young S."/>
            <person name="Clay O.K."/>
            <person name="McEwen J.G."/>
        </authorList>
    </citation>
    <scope>NUCLEOTIDE SEQUENCE [LARGE SCALE GENOMIC DNA]</scope>
    <source>
        <strain evidence="1 2">UAMH 9510</strain>
    </source>
</reference>
<dbReference type="AlphaFoldDB" id="A0A1J9P2P8"/>
<keyword evidence="2" id="KW-1185">Reference proteome</keyword>
<evidence type="ECO:0000313" key="1">
    <source>
        <dbReference type="EMBL" id="OJD11041.1"/>
    </source>
</evidence>